<accession>A0A096XSZ5</accession>
<dbReference type="GeneID" id="24628109"/>
<reference evidence="1" key="1">
    <citation type="submission" date="2014-05" db="EMBL/GenBank/DDBJ databases">
        <title>Complete genome sequence of Enterococcus faecalis bacteriophage ECP3.</title>
        <authorList>
            <person name="Kang H.-Y."/>
            <person name="Kim S."/>
            <person name="Kim J."/>
        </authorList>
    </citation>
    <scope>NUCLEOTIDE SEQUENCE [LARGE SCALE GENOMIC DNA]</scope>
    <source>
        <strain evidence="1">ECP3</strain>
    </source>
</reference>
<name>A0A096XSZ5_9CAUD</name>
<sequence length="210" mass="24213">MKYTLEDICAGMRLRCTDSKNYSFWTTNKIYEVIEKESGSLCIFDDDGIESLDEDILVRLNGNTGNAEFEVVSKVMKDTDYTEEDLEEGMLLHCKDAMSFPWWATGQTYEIYKGEKGILFTKSGDGNQYCAKEIVARLNGSASGSFELLERPHKTELEKKVEARIKELKEKKLRLFYKQQQIKIEENEISIEISKLSEALKAIDVLREFE</sequence>
<protein>
    <submittedName>
        <fullName evidence="1">Uncharacterized protein</fullName>
    </submittedName>
</protein>
<dbReference type="RefSeq" id="YP_009147061.1">
    <property type="nucleotide sequence ID" value="NC_027335.2"/>
</dbReference>
<dbReference type="EMBL" id="KJ801817">
    <property type="protein sequence ID" value="AII28420.1"/>
    <property type="molecule type" value="Genomic_DNA"/>
</dbReference>
<evidence type="ECO:0000313" key="2">
    <source>
        <dbReference type="Proteomes" id="UP000030157"/>
    </source>
</evidence>
<organism evidence="1 2">
    <name type="scientific">Enterococcus phage ECP3</name>
    <dbReference type="NCBI Taxonomy" id="1498168"/>
    <lineage>
        <taxon>Viruses</taxon>
        <taxon>Duplodnaviria</taxon>
        <taxon>Heunggongvirae</taxon>
        <taxon>Uroviricota</taxon>
        <taxon>Caudoviricetes</taxon>
        <taxon>Herelleviridae</taxon>
        <taxon>Brockvirinae</taxon>
        <taxon>Kochikohdavirus</taxon>
        <taxon>Kochikohdavirus ECP3</taxon>
    </lineage>
</organism>
<keyword evidence="2" id="KW-1185">Reference proteome</keyword>
<dbReference type="Proteomes" id="UP000030157">
    <property type="component" value="Segment"/>
</dbReference>
<proteinExistence type="predicted"/>
<evidence type="ECO:0000313" key="1">
    <source>
        <dbReference type="EMBL" id="AII28420.1"/>
    </source>
</evidence>